<feature type="region of interest" description="Disordered" evidence="6">
    <location>
        <begin position="846"/>
        <end position="882"/>
    </location>
</feature>
<dbReference type="InterPro" id="IPR011444">
    <property type="entry name" value="DUF1549"/>
</dbReference>
<protein>
    <submittedName>
        <fullName evidence="9">PSD1 domain-containing protein</fullName>
    </submittedName>
</protein>
<keyword evidence="7" id="KW-0732">Signal</keyword>
<dbReference type="SUPFAM" id="SSF46626">
    <property type="entry name" value="Cytochrome c"/>
    <property type="match status" value="1"/>
</dbReference>
<gene>
    <name evidence="9" type="ORF">IPV69_20945</name>
</gene>
<dbReference type="PROSITE" id="PS51007">
    <property type="entry name" value="CYTC"/>
    <property type="match status" value="1"/>
</dbReference>
<dbReference type="PANTHER" id="PTHR35889:SF3">
    <property type="entry name" value="F-BOX DOMAIN-CONTAINING PROTEIN"/>
    <property type="match status" value="1"/>
</dbReference>
<keyword evidence="3 4" id="KW-0408">Iron</keyword>
<evidence type="ECO:0000313" key="10">
    <source>
        <dbReference type="Proteomes" id="UP000593765"/>
    </source>
</evidence>
<dbReference type="AlphaFoldDB" id="A0A7M2WT44"/>
<sequence>MKRGSFMLRAGALQTLIVLLLASPGVGAASGKGAARADVLFERDIRPIFKTHCFHCHGEDGQLKAGLDLRLQRLALQGGKHGSAIVPGKPAESLLVQKLREGEMPPEEKPRLTPQQIELIARWVEQGARVARPEPQAISEDHLITDEERNYWAFQPLVARQVPAVRGVYRVRTPIDAFVLAKLEEKGLTFSPDTDRPTLIRRATFDLTGLPPTPAEVKAFVADTSADAFEHVIDRLLASPRYGERWGRHWLDVAGYADSDGYNEVDTERKFAWRYRDYVIKSIQADMPFDQFIVEQLAGDELVKPPYEDLSPADVEKLTATGFLRMAPDGSAVAPAADKKAVLNQVIADEIKVVSTALLGLTVGCAQCHDHRYDPIPQVDYFRFRAIFEPAYDAKSWRLPQQRLIPLLSDADRQRGKDIEAQAAKLDSERKKWEDELVEAEFQKQLASIAENLREPLTKAFKTPVAKRTAAQTKLLKAHPNANIEFGNLASANGKLRDEQKKRLDAAADLRATKPSEEFVAALTEVPGNLPPTHVFNRGDCDQPKQAVTPAELRILGSPSVVAIPEKDKTIPTSGRRLAYARWLTSGKHPLVGRVLVNRFWMHHLGRGIVASPGDFGTLGERPTHPELLDWLAADFTANGWQLKRLHKQIMLSTVYRQSARHDAAQDAIDPDNKLLGHWSLRRLDAEQFRDAVLMSSGKLNEKMFGPPVPVMNDPFGQVVIGKENLSAGRPGPVLPMNGEDFRRSVYVQFRRSRPLSLLATFDSPSMEPNCEARKASTVAPQSLLLMNNEFVIDRSVELAERVRAEAGPDAVAQAKRAWQLAIGNEPGDADVEDLRRYLAEQTARFEARKPSARTQPATQPVAKAAGAKTAPATKPSMSEPSMQALGTLGQALWSSNAFLYID</sequence>
<dbReference type="PANTHER" id="PTHR35889">
    <property type="entry name" value="CYCLOINULO-OLIGOSACCHARIDE FRUCTANOTRANSFERASE-RELATED"/>
    <property type="match status" value="1"/>
</dbReference>
<evidence type="ECO:0000256" key="6">
    <source>
        <dbReference type="SAM" id="MobiDB-lite"/>
    </source>
</evidence>
<dbReference type="GO" id="GO:0009055">
    <property type="term" value="F:electron transfer activity"/>
    <property type="evidence" value="ECO:0007669"/>
    <property type="project" value="InterPro"/>
</dbReference>
<dbReference type="Proteomes" id="UP000593765">
    <property type="component" value="Chromosome"/>
</dbReference>
<feature type="compositionally biased region" description="Low complexity" evidence="6">
    <location>
        <begin position="863"/>
        <end position="876"/>
    </location>
</feature>
<dbReference type="Pfam" id="PF07587">
    <property type="entry name" value="PSD1"/>
    <property type="match status" value="1"/>
</dbReference>
<keyword evidence="1 4" id="KW-0349">Heme</keyword>
<evidence type="ECO:0000256" key="7">
    <source>
        <dbReference type="SAM" id="SignalP"/>
    </source>
</evidence>
<feature type="signal peptide" evidence="7">
    <location>
        <begin position="1"/>
        <end position="28"/>
    </location>
</feature>
<dbReference type="Pfam" id="PF07583">
    <property type="entry name" value="PSCyt2"/>
    <property type="match status" value="1"/>
</dbReference>
<keyword evidence="2 4" id="KW-0479">Metal-binding</keyword>
<dbReference type="Gene3D" id="1.10.760.10">
    <property type="entry name" value="Cytochrome c-like domain"/>
    <property type="match status" value="1"/>
</dbReference>
<organism evidence="9 10">
    <name type="scientific">Humisphaera borealis</name>
    <dbReference type="NCBI Taxonomy" id="2807512"/>
    <lineage>
        <taxon>Bacteria</taxon>
        <taxon>Pseudomonadati</taxon>
        <taxon>Planctomycetota</taxon>
        <taxon>Phycisphaerae</taxon>
        <taxon>Tepidisphaerales</taxon>
        <taxon>Tepidisphaeraceae</taxon>
        <taxon>Humisphaera</taxon>
    </lineage>
</organism>
<feature type="domain" description="Cytochrome c" evidence="8">
    <location>
        <begin position="32"/>
        <end position="128"/>
    </location>
</feature>
<dbReference type="InterPro" id="IPR022655">
    <property type="entry name" value="DUF1553"/>
</dbReference>
<dbReference type="GO" id="GO:0020037">
    <property type="term" value="F:heme binding"/>
    <property type="evidence" value="ECO:0007669"/>
    <property type="project" value="InterPro"/>
</dbReference>
<dbReference type="KEGG" id="hbs:IPV69_20945"/>
<dbReference type="InterPro" id="IPR011429">
    <property type="entry name" value="Cyt_c_Planctomycete-type"/>
</dbReference>
<evidence type="ECO:0000313" key="9">
    <source>
        <dbReference type="EMBL" id="QOV88678.1"/>
    </source>
</evidence>
<evidence type="ECO:0000256" key="1">
    <source>
        <dbReference type="ARBA" id="ARBA00022617"/>
    </source>
</evidence>
<feature type="chain" id="PRO_5034733618" evidence="7">
    <location>
        <begin position="29"/>
        <end position="903"/>
    </location>
</feature>
<keyword evidence="5" id="KW-0175">Coiled coil</keyword>
<feature type="coiled-coil region" evidence="5">
    <location>
        <begin position="416"/>
        <end position="443"/>
    </location>
</feature>
<dbReference type="InterPro" id="IPR036909">
    <property type="entry name" value="Cyt_c-like_dom_sf"/>
</dbReference>
<evidence type="ECO:0000256" key="5">
    <source>
        <dbReference type="SAM" id="Coils"/>
    </source>
</evidence>
<accession>A0A7M2WT44</accession>
<keyword evidence="10" id="KW-1185">Reference proteome</keyword>
<dbReference type="GO" id="GO:0046872">
    <property type="term" value="F:metal ion binding"/>
    <property type="evidence" value="ECO:0007669"/>
    <property type="project" value="UniProtKB-KW"/>
</dbReference>
<dbReference type="Pfam" id="PF07635">
    <property type="entry name" value="PSCyt1"/>
    <property type="match status" value="1"/>
</dbReference>
<evidence type="ECO:0000259" key="8">
    <source>
        <dbReference type="PROSITE" id="PS51007"/>
    </source>
</evidence>
<dbReference type="EMBL" id="CP063458">
    <property type="protein sequence ID" value="QOV88678.1"/>
    <property type="molecule type" value="Genomic_DNA"/>
</dbReference>
<dbReference type="InterPro" id="IPR009056">
    <property type="entry name" value="Cyt_c-like_dom"/>
</dbReference>
<evidence type="ECO:0000256" key="4">
    <source>
        <dbReference type="PROSITE-ProRule" id="PRU00433"/>
    </source>
</evidence>
<proteinExistence type="predicted"/>
<reference evidence="9 10" key="1">
    <citation type="submission" date="2020-10" db="EMBL/GenBank/DDBJ databases">
        <title>Wide distribution of Phycisphaera-like planctomycetes from WD2101 soil group in peatlands and genome analysis of the first cultivated representative.</title>
        <authorList>
            <person name="Dedysh S.N."/>
            <person name="Beletsky A.V."/>
            <person name="Ivanova A."/>
            <person name="Kulichevskaya I.S."/>
            <person name="Suzina N.E."/>
            <person name="Philippov D.A."/>
            <person name="Rakitin A.L."/>
            <person name="Mardanov A.V."/>
            <person name="Ravin N.V."/>
        </authorList>
    </citation>
    <scope>NUCLEOTIDE SEQUENCE [LARGE SCALE GENOMIC DNA]</scope>
    <source>
        <strain evidence="9 10">M1803</strain>
    </source>
</reference>
<name>A0A7M2WT44_9BACT</name>
<evidence type="ECO:0000256" key="2">
    <source>
        <dbReference type="ARBA" id="ARBA00022723"/>
    </source>
</evidence>
<evidence type="ECO:0000256" key="3">
    <source>
        <dbReference type="ARBA" id="ARBA00023004"/>
    </source>
</evidence>